<keyword evidence="2" id="KW-1185">Reference proteome</keyword>
<gene>
    <name evidence="1" type="ORF">EJ73_00010</name>
</gene>
<sequence length="99" mass="11040">MKQENKETTAVDVQPYIDALMHTFSPAATPEETTHFFTTAEVMAGMQQINPSLAVSAEQVAHALARAGFRLCNRPGSQGISFRWMFREKAPRGQDVRTK</sequence>
<dbReference type="STRING" id="1122991.GCA_000613445_00705"/>
<evidence type="ECO:0008006" key="3">
    <source>
        <dbReference type="Google" id="ProtNLM"/>
    </source>
</evidence>
<evidence type="ECO:0000313" key="1">
    <source>
        <dbReference type="EMBL" id="PXX24746.1"/>
    </source>
</evidence>
<protein>
    <recommendedName>
        <fullName evidence="3">5-formyltetrahydrofolate cyclo-ligase</fullName>
    </recommendedName>
</protein>
<dbReference type="EMBL" id="QJJX01000001">
    <property type="protein sequence ID" value="PXX24746.1"/>
    <property type="molecule type" value="Genomic_DNA"/>
</dbReference>
<dbReference type="OrthoDB" id="1048664at2"/>
<dbReference type="RefSeq" id="WP_025817098.1">
    <property type="nucleotide sequence ID" value="NZ_BAIZ01000043.1"/>
</dbReference>
<dbReference type="Proteomes" id="UP000248314">
    <property type="component" value="Unassembled WGS sequence"/>
</dbReference>
<name>A0A318I5P4_9BACT</name>
<comment type="caution">
    <text evidence="1">The sequence shown here is derived from an EMBL/GenBank/DDBJ whole genome shotgun (WGS) entry which is preliminary data.</text>
</comment>
<accession>A0A318I5P4</accession>
<evidence type="ECO:0000313" key="2">
    <source>
        <dbReference type="Proteomes" id="UP000248314"/>
    </source>
</evidence>
<organism evidence="1 2">
    <name type="scientific">Hoylesella shahii DSM 15611 = JCM 12083</name>
    <dbReference type="NCBI Taxonomy" id="1122991"/>
    <lineage>
        <taxon>Bacteria</taxon>
        <taxon>Pseudomonadati</taxon>
        <taxon>Bacteroidota</taxon>
        <taxon>Bacteroidia</taxon>
        <taxon>Bacteroidales</taxon>
        <taxon>Prevotellaceae</taxon>
        <taxon>Hoylesella</taxon>
    </lineage>
</organism>
<dbReference type="AlphaFoldDB" id="A0A318I5P4"/>
<proteinExistence type="predicted"/>
<reference evidence="1 2" key="1">
    <citation type="submission" date="2018-05" db="EMBL/GenBank/DDBJ databases">
        <title>Genomic Encyclopedia of Type Strains, Phase I: the one thousand microbial genomes (KMG-I) project.</title>
        <authorList>
            <person name="Kyrpides N."/>
        </authorList>
    </citation>
    <scope>NUCLEOTIDE SEQUENCE [LARGE SCALE GENOMIC DNA]</scope>
    <source>
        <strain evidence="1 2">DSM 15611</strain>
    </source>
</reference>